<organism evidence="3 4">
    <name type="scientific">Alsobacter ponti</name>
    <dbReference type="NCBI Taxonomy" id="2962936"/>
    <lineage>
        <taxon>Bacteria</taxon>
        <taxon>Pseudomonadati</taxon>
        <taxon>Pseudomonadota</taxon>
        <taxon>Alphaproteobacteria</taxon>
        <taxon>Hyphomicrobiales</taxon>
        <taxon>Alsobacteraceae</taxon>
        <taxon>Alsobacter</taxon>
    </lineage>
</organism>
<dbReference type="RefSeq" id="WP_254739142.1">
    <property type="nucleotide sequence ID" value="NZ_JANCLU010000003.1"/>
</dbReference>
<feature type="region of interest" description="Disordered" evidence="1">
    <location>
        <begin position="1"/>
        <end position="24"/>
    </location>
</feature>
<proteinExistence type="predicted"/>
<keyword evidence="4" id="KW-1185">Reference proteome</keyword>
<feature type="domain" description="DUF6456" evidence="2">
    <location>
        <begin position="112"/>
        <end position="248"/>
    </location>
</feature>
<evidence type="ECO:0000313" key="4">
    <source>
        <dbReference type="Proteomes" id="UP001205890"/>
    </source>
</evidence>
<comment type="caution">
    <text evidence="3">The sequence shown here is derived from an EMBL/GenBank/DDBJ whole genome shotgun (WGS) entry which is preliminary data.</text>
</comment>
<evidence type="ECO:0000256" key="1">
    <source>
        <dbReference type="SAM" id="MobiDB-lite"/>
    </source>
</evidence>
<dbReference type="Pfam" id="PF20057">
    <property type="entry name" value="DUF6456"/>
    <property type="match status" value="1"/>
</dbReference>
<reference evidence="3 4" key="1">
    <citation type="submission" date="2022-07" db="EMBL/GenBank/DDBJ databases">
        <authorList>
            <person name="Li W.-J."/>
            <person name="Deng Q.-Q."/>
        </authorList>
    </citation>
    <scope>NUCLEOTIDE SEQUENCE [LARGE SCALE GENOMIC DNA]</scope>
    <source>
        <strain evidence="3 4">SYSU M60028</strain>
    </source>
</reference>
<evidence type="ECO:0000259" key="2">
    <source>
        <dbReference type="Pfam" id="PF20057"/>
    </source>
</evidence>
<name>A0ABT1L8S3_9HYPH</name>
<protein>
    <submittedName>
        <fullName evidence="3">DUF6456 domain-containing protein</fullName>
    </submittedName>
</protein>
<gene>
    <name evidence="3" type="ORF">NK718_04725</name>
</gene>
<evidence type="ECO:0000313" key="3">
    <source>
        <dbReference type="EMBL" id="MCP8937809.1"/>
    </source>
</evidence>
<accession>A0ABT1L8S3</accession>
<dbReference type="EMBL" id="JANCLU010000003">
    <property type="protein sequence ID" value="MCP8937809.1"/>
    <property type="molecule type" value="Genomic_DNA"/>
</dbReference>
<dbReference type="Proteomes" id="UP001205890">
    <property type="component" value="Unassembled WGS sequence"/>
</dbReference>
<dbReference type="InterPro" id="IPR045599">
    <property type="entry name" value="DUF6456"/>
</dbReference>
<sequence length="283" mass="30590">MPQSSNRSKSPRPPHSPRPDRLSPRAIALLRALARPTPDLPPSVSEDASGLAELTRAGLAEVDPARADRVRISAAGRARLRRDDARPDERFLAQHRRIGTSTVDVDGEAREVRVDEGESPLAWLRRRRDRSGRPLLDDAAFLAGERFRADLTTAMMTPRMGVDWDKFGGGAMARGGGGPMAASDAALAARQRVARATEAIGGDFAGLLLDVCGFLKGLEVVEREREWPARSAKVVLVMALRRLAEHYGIASEARGPDRSAGLRAWGAPGYRPTETLLRPGEGG</sequence>